<sequence>MRGLKRLCTVIFVLADLFVLAALFLTWYGPWTAAASALLYLEPYALAVLICLAVSALGLLVLLVRALFAGRKVRTVEVATVDGGVISVTRDAIAAQASHIVEADGTCTAARVRVDAKPRGHVRVHVRVLPRRTVDVVLKGAELHAELIDGLAAVCGDTVEDVSLEFVEPEAVTLSEPDETTAAEEAPRSAEPAPEQAADPTSEITVSMGPARDAEKEA</sequence>
<evidence type="ECO:0000256" key="2">
    <source>
        <dbReference type="SAM" id="Phobius"/>
    </source>
</evidence>
<keyword evidence="2" id="KW-0812">Transmembrane</keyword>
<evidence type="ECO:0000313" key="4">
    <source>
        <dbReference type="Proteomes" id="UP001194273"/>
    </source>
</evidence>
<dbReference type="NCBIfam" id="NF033218">
    <property type="entry name" value="anchor_AmaP"/>
    <property type="match status" value="1"/>
</dbReference>
<reference evidence="3 4" key="1">
    <citation type="submission" date="2020-10" db="EMBL/GenBank/DDBJ databases">
        <title>ChiBAC.</title>
        <authorList>
            <person name="Zenner C."/>
            <person name="Hitch T.C.A."/>
            <person name="Clavel T."/>
        </authorList>
    </citation>
    <scope>NUCLEOTIDE SEQUENCE [LARGE SCALE GENOMIC DNA]</scope>
    <source>
        <strain evidence="3 4">DSM 107455</strain>
    </source>
</reference>
<dbReference type="EMBL" id="JADCJZ010000002">
    <property type="protein sequence ID" value="MBE5024296.1"/>
    <property type="molecule type" value="Genomic_DNA"/>
</dbReference>
<keyword evidence="2" id="KW-1133">Transmembrane helix</keyword>
<keyword evidence="4" id="KW-1185">Reference proteome</keyword>
<dbReference type="Proteomes" id="UP001194273">
    <property type="component" value="Unassembled WGS sequence"/>
</dbReference>
<evidence type="ECO:0000313" key="3">
    <source>
        <dbReference type="EMBL" id="MBE5024296.1"/>
    </source>
</evidence>
<evidence type="ECO:0000256" key="1">
    <source>
        <dbReference type="SAM" id="MobiDB-lite"/>
    </source>
</evidence>
<accession>A0ABR9QT84</accession>
<feature type="region of interest" description="Disordered" evidence="1">
    <location>
        <begin position="170"/>
        <end position="218"/>
    </location>
</feature>
<keyword evidence="2" id="KW-0472">Membrane</keyword>
<feature type="transmembrane region" description="Helical" evidence="2">
    <location>
        <begin position="7"/>
        <end position="29"/>
    </location>
</feature>
<protein>
    <submittedName>
        <fullName evidence="3">Alkaline shock response membrane anchor protein AmaP</fullName>
    </submittedName>
</protein>
<feature type="transmembrane region" description="Helical" evidence="2">
    <location>
        <begin position="44"/>
        <end position="64"/>
    </location>
</feature>
<feature type="compositionally biased region" description="Low complexity" evidence="1">
    <location>
        <begin position="189"/>
        <end position="198"/>
    </location>
</feature>
<dbReference type="RefSeq" id="WP_193529718.1">
    <property type="nucleotide sequence ID" value="NZ_JADCJZ010000002.1"/>
</dbReference>
<organism evidence="3 4">
    <name type="scientific">Thermophilibacter gallinarum</name>
    <dbReference type="NCBI Taxonomy" id="2779357"/>
    <lineage>
        <taxon>Bacteria</taxon>
        <taxon>Bacillati</taxon>
        <taxon>Actinomycetota</taxon>
        <taxon>Coriobacteriia</taxon>
        <taxon>Coriobacteriales</taxon>
        <taxon>Atopobiaceae</taxon>
        <taxon>Thermophilibacter</taxon>
    </lineage>
</organism>
<name>A0ABR9QT84_9ACTN</name>
<comment type="caution">
    <text evidence="3">The sequence shown here is derived from an EMBL/GenBank/DDBJ whole genome shotgun (WGS) entry which is preliminary data.</text>
</comment>
<gene>
    <name evidence="3" type="primary">amaP</name>
    <name evidence="3" type="ORF">INF26_05440</name>
</gene>
<proteinExistence type="predicted"/>